<name>G0N3T5_CAEBE</name>
<dbReference type="HOGENOM" id="CLU_2778124_0_0_1"/>
<evidence type="ECO:0000256" key="1">
    <source>
        <dbReference type="SAM" id="MobiDB-lite"/>
    </source>
</evidence>
<accession>G0N3T5</accession>
<dbReference type="EMBL" id="GL379835">
    <property type="protein sequence ID" value="EGT51876.1"/>
    <property type="molecule type" value="Genomic_DNA"/>
</dbReference>
<gene>
    <name evidence="2" type="ORF">CAEBREN_01152</name>
</gene>
<sequence length="69" mass="7896">MNQYYSRNYSRDSYSTAKKAESFKSLLYDDKPRYSNNNQSQSGNQGGQENKAPTTQSSAYEMYASTTKK</sequence>
<organism evidence="3">
    <name type="scientific">Caenorhabditis brenneri</name>
    <name type="common">Nematode worm</name>
    <dbReference type="NCBI Taxonomy" id="135651"/>
    <lineage>
        <taxon>Eukaryota</taxon>
        <taxon>Metazoa</taxon>
        <taxon>Ecdysozoa</taxon>
        <taxon>Nematoda</taxon>
        <taxon>Chromadorea</taxon>
        <taxon>Rhabditida</taxon>
        <taxon>Rhabditina</taxon>
        <taxon>Rhabditomorpha</taxon>
        <taxon>Rhabditoidea</taxon>
        <taxon>Rhabditidae</taxon>
        <taxon>Peloderinae</taxon>
        <taxon>Caenorhabditis</taxon>
    </lineage>
</organism>
<reference evidence="3" key="1">
    <citation type="submission" date="2011-07" db="EMBL/GenBank/DDBJ databases">
        <authorList>
            <consortium name="Caenorhabditis brenneri Sequencing and Analysis Consortium"/>
            <person name="Wilson R.K."/>
        </authorList>
    </citation>
    <scope>NUCLEOTIDE SEQUENCE [LARGE SCALE GENOMIC DNA]</scope>
    <source>
        <strain evidence="3">PB2801</strain>
    </source>
</reference>
<feature type="region of interest" description="Disordered" evidence="1">
    <location>
        <begin position="27"/>
        <end position="69"/>
    </location>
</feature>
<feature type="compositionally biased region" description="Polar residues" evidence="1">
    <location>
        <begin position="51"/>
        <end position="69"/>
    </location>
</feature>
<dbReference type="AlphaFoldDB" id="G0N3T5"/>
<evidence type="ECO:0000313" key="3">
    <source>
        <dbReference type="Proteomes" id="UP000008068"/>
    </source>
</evidence>
<dbReference type="Proteomes" id="UP000008068">
    <property type="component" value="Unassembled WGS sequence"/>
</dbReference>
<protein>
    <submittedName>
        <fullName evidence="2">Uncharacterized protein</fullName>
    </submittedName>
</protein>
<evidence type="ECO:0000313" key="2">
    <source>
        <dbReference type="EMBL" id="EGT51876.1"/>
    </source>
</evidence>
<dbReference type="InParanoid" id="G0N3T5"/>
<keyword evidence="3" id="KW-1185">Reference proteome</keyword>
<proteinExistence type="predicted"/>